<dbReference type="PROSITE" id="PS00130">
    <property type="entry name" value="U_DNA_GLYCOSYLASE"/>
    <property type="match status" value="1"/>
</dbReference>
<dbReference type="PANTHER" id="PTHR11264">
    <property type="entry name" value="URACIL-DNA GLYCOSYLASE"/>
    <property type="match status" value="1"/>
</dbReference>
<dbReference type="NCBIfam" id="TIGR00628">
    <property type="entry name" value="ung"/>
    <property type="match status" value="1"/>
</dbReference>
<dbReference type="NCBIfam" id="NF003588">
    <property type="entry name" value="PRK05254.1-1"/>
    <property type="match status" value="1"/>
</dbReference>
<comment type="similarity">
    <text evidence="3 9 11">Belongs to the uracil-DNA glycosylase (UDG) superfamily. UNG family.</text>
</comment>
<evidence type="ECO:0000259" key="13">
    <source>
        <dbReference type="SMART" id="SM00986"/>
    </source>
</evidence>
<protein>
    <recommendedName>
        <fullName evidence="5 9">Uracil-DNA glycosylase</fullName>
        <shortName evidence="9">UDG</shortName>
        <ecNumber evidence="4 9">3.2.2.27</ecNumber>
    </recommendedName>
</protein>
<keyword evidence="9" id="KW-0963">Cytoplasm</keyword>
<dbReference type="Gene3D" id="3.40.470.10">
    <property type="entry name" value="Uracil-DNA glycosylase-like domain"/>
    <property type="match status" value="1"/>
</dbReference>
<evidence type="ECO:0000256" key="7">
    <source>
        <dbReference type="ARBA" id="ARBA00022801"/>
    </source>
</evidence>
<evidence type="ECO:0000256" key="5">
    <source>
        <dbReference type="ARBA" id="ARBA00018429"/>
    </source>
</evidence>
<dbReference type="NCBIfam" id="NF003591">
    <property type="entry name" value="PRK05254.1-4"/>
    <property type="match status" value="1"/>
</dbReference>
<dbReference type="SMART" id="SM00987">
    <property type="entry name" value="UreE_C"/>
    <property type="match status" value="1"/>
</dbReference>
<keyword evidence="6 9" id="KW-0227">DNA damage</keyword>
<keyword evidence="7 9" id="KW-0378">Hydrolase</keyword>
<dbReference type="EMBL" id="CP098736">
    <property type="protein sequence ID" value="USE80506.1"/>
    <property type="molecule type" value="Genomic_DNA"/>
</dbReference>
<accession>A0ABY4VTB0</accession>
<comment type="function">
    <text evidence="2 9 11">Excises uracil residues from the DNA which can arise as a result of misincorporation of dUMP residues by DNA polymerase or due to deamination of cytosine.</text>
</comment>
<evidence type="ECO:0000256" key="10">
    <source>
        <dbReference type="PROSITE-ProRule" id="PRU10072"/>
    </source>
</evidence>
<feature type="active site" description="Proton acceptor" evidence="9 10">
    <location>
        <position position="128"/>
    </location>
</feature>
<keyword evidence="15" id="KW-1185">Reference proteome</keyword>
<gene>
    <name evidence="9" type="primary">ung</name>
    <name evidence="14" type="ORF">NDR89_12080</name>
</gene>
<dbReference type="InterPro" id="IPR002043">
    <property type="entry name" value="UDG_fam1"/>
</dbReference>
<proteinExistence type="inferred from homology"/>
<feature type="compositionally biased region" description="Low complexity" evidence="12">
    <location>
        <begin position="34"/>
        <end position="52"/>
    </location>
</feature>
<name>A0ABY4VTB0_9BURK</name>
<evidence type="ECO:0000256" key="2">
    <source>
        <dbReference type="ARBA" id="ARBA00002631"/>
    </source>
</evidence>
<sequence length="300" mass="31689">MGRRPNRSPAETGQGELFAGVASDAGADARADTQADAQTGAGANAPANAAPASAPPPRWTPLAAQADALPPAWRALLAPCLATPAWQRLADFVDGERAAGKPVFPRDVFHALHLTPPEAVKVVILGQDPYHGVGVVDGIEVPQAHGLAFSVPDGVRVPPSLRNIFKEIAAEYGDPAVARPTASGNLEGWARQGVLLLNTVLTVEQGQAASHARRGWEAVTDCLIAALAASRPHLVFLLWGSHAQAKKDLLTGEHCILEAPHPSPLSAHRGFLGCGHFRLANDWLVEHQREPIDWSAHQAQ</sequence>
<keyword evidence="14" id="KW-0326">Glycosidase</keyword>
<evidence type="ECO:0000256" key="1">
    <source>
        <dbReference type="ARBA" id="ARBA00001400"/>
    </source>
</evidence>
<dbReference type="SUPFAM" id="SSF52141">
    <property type="entry name" value="Uracil-DNA glycosylase-like"/>
    <property type="match status" value="1"/>
</dbReference>
<dbReference type="InterPro" id="IPR036895">
    <property type="entry name" value="Uracil-DNA_glycosylase-like_sf"/>
</dbReference>
<dbReference type="HAMAP" id="MF_00148">
    <property type="entry name" value="UDG"/>
    <property type="match status" value="1"/>
</dbReference>
<dbReference type="InterPro" id="IPR005122">
    <property type="entry name" value="Uracil-DNA_glycosylase-like"/>
</dbReference>
<reference evidence="14" key="1">
    <citation type="submission" date="2022-06" db="EMBL/GenBank/DDBJ databases">
        <title>Complete genome sequence and characterization of Cupriavidus gilardii QJ1 isolated from contaminating cells.</title>
        <authorList>
            <person name="Qi J."/>
        </authorList>
    </citation>
    <scope>NUCLEOTIDE SEQUENCE</scope>
    <source>
        <strain evidence="14">QJ1</strain>
    </source>
</reference>
<dbReference type="CDD" id="cd10027">
    <property type="entry name" value="UDG-F1-like"/>
    <property type="match status" value="1"/>
</dbReference>
<dbReference type="Proteomes" id="UP001056648">
    <property type="component" value="Chromosome 2"/>
</dbReference>
<feature type="region of interest" description="Disordered" evidence="12">
    <location>
        <begin position="1"/>
        <end position="61"/>
    </location>
</feature>
<evidence type="ECO:0000313" key="15">
    <source>
        <dbReference type="Proteomes" id="UP001056648"/>
    </source>
</evidence>
<dbReference type="PANTHER" id="PTHR11264:SF0">
    <property type="entry name" value="URACIL-DNA GLYCOSYLASE"/>
    <property type="match status" value="1"/>
</dbReference>
<dbReference type="NCBIfam" id="NF003592">
    <property type="entry name" value="PRK05254.1-5"/>
    <property type="match status" value="1"/>
</dbReference>
<dbReference type="SMART" id="SM00986">
    <property type="entry name" value="UDG"/>
    <property type="match status" value="1"/>
</dbReference>
<evidence type="ECO:0000256" key="4">
    <source>
        <dbReference type="ARBA" id="ARBA00012030"/>
    </source>
</evidence>
<evidence type="ECO:0000256" key="9">
    <source>
        <dbReference type="HAMAP-Rule" id="MF_00148"/>
    </source>
</evidence>
<dbReference type="GO" id="GO:0004844">
    <property type="term" value="F:uracil DNA N-glycosylase activity"/>
    <property type="evidence" value="ECO:0007669"/>
    <property type="project" value="UniProtKB-EC"/>
</dbReference>
<feature type="domain" description="Uracil-DNA glycosylase-like" evidence="13">
    <location>
        <begin position="113"/>
        <end position="284"/>
    </location>
</feature>
<dbReference type="InterPro" id="IPR018085">
    <property type="entry name" value="Ura-DNA_Glyclase_AS"/>
</dbReference>
<comment type="catalytic activity">
    <reaction evidence="1 9 11">
        <text>Hydrolyzes single-stranded DNA or mismatched double-stranded DNA and polynucleotides, releasing free uracil.</text>
        <dbReference type="EC" id="3.2.2.27"/>
    </reaction>
</comment>
<evidence type="ECO:0000256" key="3">
    <source>
        <dbReference type="ARBA" id="ARBA00008184"/>
    </source>
</evidence>
<dbReference type="NCBIfam" id="NF003589">
    <property type="entry name" value="PRK05254.1-2"/>
    <property type="match status" value="1"/>
</dbReference>
<organism evidence="14 15">
    <name type="scientific">Cupriavidus gilardii</name>
    <dbReference type="NCBI Taxonomy" id="82541"/>
    <lineage>
        <taxon>Bacteria</taxon>
        <taxon>Pseudomonadati</taxon>
        <taxon>Pseudomonadota</taxon>
        <taxon>Betaproteobacteria</taxon>
        <taxon>Burkholderiales</taxon>
        <taxon>Burkholderiaceae</taxon>
        <taxon>Cupriavidus</taxon>
    </lineage>
</organism>
<evidence type="ECO:0000313" key="14">
    <source>
        <dbReference type="EMBL" id="USE80506.1"/>
    </source>
</evidence>
<dbReference type="EC" id="3.2.2.27" evidence="4 9"/>
<evidence type="ECO:0000256" key="6">
    <source>
        <dbReference type="ARBA" id="ARBA00022763"/>
    </source>
</evidence>
<comment type="subcellular location">
    <subcellularLocation>
        <location evidence="9">Cytoplasm</location>
    </subcellularLocation>
</comment>
<evidence type="ECO:0000256" key="11">
    <source>
        <dbReference type="RuleBase" id="RU003780"/>
    </source>
</evidence>
<evidence type="ECO:0000256" key="8">
    <source>
        <dbReference type="ARBA" id="ARBA00023204"/>
    </source>
</evidence>
<evidence type="ECO:0000256" key="12">
    <source>
        <dbReference type="SAM" id="MobiDB-lite"/>
    </source>
</evidence>
<keyword evidence="8 9" id="KW-0234">DNA repair</keyword>
<dbReference type="Pfam" id="PF03167">
    <property type="entry name" value="UDG"/>
    <property type="match status" value="1"/>
</dbReference>